<protein>
    <submittedName>
        <fullName evidence="2">Uncharacterized protein</fullName>
    </submittedName>
</protein>
<sequence length="86" mass="10151">MTTRDLLSLYLMMKLMELLVWPSLQSPWQFLFGHQQYWYLFFDRVAPSYLKLVTPSSFSPFMVVSALVLVVLFTIIFDFSMLTSIL</sequence>
<keyword evidence="1" id="KW-1133">Transmembrane helix</keyword>
<keyword evidence="1" id="KW-0472">Membrane</keyword>
<gene>
    <name evidence="2" type="ORF">DPMN_091198</name>
</gene>
<evidence type="ECO:0000256" key="1">
    <source>
        <dbReference type="SAM" id="Phobius"/>
    </source>
</evidence>
<dbReference type="EMBL" id="JAIWYP010000003">
    <property type="protein sequence ID" value="KAH3848815.1"/>
    <property type="molecule type" value="Genomic_DNA"/>
</dbReference>
<dbReference type="AlphaFoldDB" id="A0A9D4KZL8"/>
<reference evidence="2" key="1">
    <citation type="journal article" date="2019" name="bioRxiv">
        <title>The Genome of the Zebra Mussel, Dreissena polymorpha: A Resource for Invasive Species Research.</title>
        <authorList>
            <person name="McCartney M.A."/>
            <person name="Auch B."/>
            <person name="Kono T."/>
            <person name="Mallez S."/>
            <person name="Zhang Y."/>
            <person name="Obille A."/>
            <person name="Becker A."/>
            <person name="Abrahante J.E."/>
            <person name="Garbe J."/>
            <person name="Badalamenti J.P."/>
            <person name="Herman A."/>
            <person name="Mangelson H."/>
            <person name="Liachko I."/>
            <person name="Sullivan S."/>
            <person name="Sone E.D."/>
            <person name="Koren S."/>
            <person name="Silverstein K.A.T."/>
            <person name="Beckman K.B."/>
            <person name="Gohl D.M."/>
        </authorList>
    </citation>
    <scope>NUCLEOTIDE SEQUENCE</scope>
    <source>
        <strain evidence="2">Duluth1</strain>
        <tissue evidence="2">Whole animal</tissue>
    </source>
</reference>
<proteinExistence type="predicted"/>
<dbReference type="Proteomes" id="UP000828390">
    <property type="component" value="Unassembled WGS sequence"/>
</dbReference>
<evidence type="ECO:0000313" key="3">
    <source>
        <dbReference type="Proteomes" id="UP000828390"/>
    </source>
</evidence>
<feature type="transmembrane region" description="Helical" evidence="1">
    <location>
        <begin position="7"/>
        <end position="24"/>
    </location>
</feature>
<reference evidence="2" key="2">
    <citation type="submission" date="2020-11" db="EMBL/GenBank/DDBJ databases">
        <authorList>
            <person name="McCartney M.A."/>
            <person name="Auch B."/>
            <person name="Kono T."/>
            <person name="Mallez S."/>
            <person name="Becker A."/>
            <person name="Gohl D.M."/>
            <person name="Silverstein K.A.T."/>
            <person name="Koren S."/>
            <person name="Bechman K.B."/>
            <person name="Herman A."/>
            <person name="Abrahante J.E."/>
            <person name="Garbe J."/>
        </authorList>
    </citation>
    <scope>NUCLEOTIDE SEQUENCE</scope>
    <source>
        <strain evidence="2">Duluth1</strain>
        <tissue evidence="2">Whole animal</tissue>
    </source>
</reference>
<evidence type="ECO:0000313" key="2">
    <source>
        <dbReference type="EMBL" id="KAH3848815.1"/>
    </source>
</evidence>
<organism evidence="2 3">
    <name type="scientific">Dreissena polymorpha</name>
    <name type="common">Zebra mussel</name>
    <name type="synonym">Mytilus polymorpha</name>
    <dbReference type="NCBI Taxonomy" id="45954"/>
    <lineage>
        <taxon>Eukaryota</taxon>
        <taxon>Metazoa</taxon>
        <taxon>Spiralia</taxon>
        <taxon>Lophotrochozoa</taxon>
        <taxon>Mollusca</taxon>
        <taxon>Bivalvia</taxon>
        <taxon>Autobranchia</taxon>
        <taxon>Heteroconchia</taxon>
        <taxon>Euheterodonta</taxon>
        <taxon>Imparidentia</taxon>
        <taxon>Neoheterodontei</taxon>
        <taxon>Myida</taxon>
        <taxon>Dreissenoidea</taxon>
        <taxon>Dreissenidae</taxon>
        <taxon>Dreissena</taxon>
    </lineage>
</organism>
<comment type="caution">
    <text evidence="2">The sequence shown here is derived from an EMBL/GenBank/DDBJ whole genome shotgun (WGS) entry which is preliminary data.</text>
</comment>
<name>A0A9D4KZL8_DREPO</name>
<keyword evidence="3" id="KW-1185">Reference proteome</keyword>
<keyword evidence="1" id="KW-0812">Transmembrane</keyword>
<feature type="transmembrane region" description="Helical" evidence="1">
    <location>
        <begin position="58"/>
        <end position="79"/>
    </location>
</feature>
<accession>A0A9D4KZL8</accession>